<organism evidence="3">
    <name type="scientific">viral metagenome</name>
    <dbReference type="NCBI Taxonomy" id="1070528"/>
    <lineage>
        <taxon>unclassified sequences</taxon>
        <taxon>metagenomes</taxon>
        <taxon>organismal metagenomes</taxon>
    </lineage>
</organism>
<evidence type="ECO:0000256" key="1">
    <source>
        <dbReference type="SAM" id="MobiDB-lite"/>
    </source>
</evidence>
<dbReference type="GO" id="GO:0003723">
    <property type="term" value="F:RNA binding"/>
    <property type="evidence" value="ECO:0007669"/>
    <property type="project" value="InterPro"/>
</dbReference>
<dbReference type="InterPro" id="IPR001205">
    <property type="entry name" value="RNA-dir_pol_C"/>
</dbReference>
<dbReference type="InterPro" id="IPR043128">
    <property type="entry name" value="Rev_trsase/Diguanyl_cyclase"/>
</dbReference>
<reference evidence="3" key="1">
    <citation type="submission" date="2020-05" db="EMBL/GenBank/DDBJ databases">
        <title>Diverged and active partitiviruses in Lichen.</title>
        <authorList>
            <person name="Urayama S."/>
            <person name="Doi N."/>
            <person name="Kondo F."/>
            <person name="Chiba Y."/>
            <person name="Takaki Y."/>
            <person name="Hirai M."/>
            <person name="Minegishi Y."/>
            <person name="Hagiwara D."/>
            <person name="Nunoura T."/>
        </authorList>
    </citation>
    <scope>NUCLEOTIDE SEQUENCE</scope>
</reference>
<comment type="caution">
    <text evidence="3">The sequence shown here is derived from an EMBL/GenBank/DDBJ whole genome shotgun (WGS) entry which is preliminary data.</text>
</comment>
<dbReference type="InterPro" id="IPR043502">
    <property type="entry name" value="DNA/RNA_pol_sf"/>
</dbReference>
<dbReference type="GO" id="GO:0003968">
    <property type="term" value="F:RNA-directed RNA polymerase activity"/>
    <property type="evidence" value="ECO:0007669"/>
    <property type="project" value="UniProtKB-KW"/>
</dbReference>
<feature type="domain" description="RdRp catalytic" evidence="2">
    <location>
        <begin position="311"/>
        <end position="439"/>
    </location>
</feature>
<keyword evidence="3" id="KW-0696">RNA-directed RNA polymerase</keyword>
<evidence type="ECO:0000259" key="2">
    <source>
        <dbReference type="PROSITE" id="PS50507"/>
    </source>
</evidence>
<name>A0A6L2ZJC3_9ZZZZ</name>
<protein>
    <submittedName>
        <fullName evidence="3">RNA-dependent RNA polymerase</fullName>
    </submittedName>
</protein>
<keyword evidence="3" id="KW-0548">Nucleotidyltransferase</keyword>
<accession>A0A6L2ZJC3</accession>
<sequence length="620" mass="70222">MQPFPTEPGVSEALASAHKRKREWEEESQDDVSVSALTIGDIPSSVGSTATKRRKVWRRNQKASVRTQAKHNMRPSFTHITVLDGGFFHRHVKKEWLFAEPDPFVVEYLALHGPPTPEFNPEEYSFMLPCDPAQMAHLAYFDREPATRPADHHGAYTHACRKVEAILSLDNKLPFPHSEDLAEVPFKPGKFPGNEYRQLGFKTRQEAHLAALVDAELAWAQLMDDDHVPPHSVRLGGRGKLSHATAEQLRAGGIPKGRLILMLSQRDLLLLGVTEKLLTEAYKSERFPVSIGMGWYKGNVTSFFRRLQPLDQFFCMDAEKFDASLEPWLVDRAIAILRRQFIGGEDPRLDKYWDFVRESLLAAPIARDDGWVMHKMVGTTSGHSFNTLVQSICSLIVGYAALFELTPRARWGDLWEQVEMETLGDDNVTALPEWLAHITARDFGEAVKRATGINWLGRKSFRTTILEDGDWVGPDASEQGRFQGVQYLGKFLRAIDLGRHGGEGMAVIPYRPASESILRLYYPERRKMSVEQAYLRALGNLLDNYGNPLAATWLNGFLDWLEGKMDQPPIAWGEDTIQDAARDYTNKVVEAPKPRRWTFEEWLALTLSEGEGVEDLFCFS</sequence>
<dbReference type="Pfam" id="PF00680">
    <property type="entry name" value="RdRP_1"/>
    <property type="match status" value="1"/>
</dbReference>
<gene>
    <name evidence="3" type="ORF">MMARV_C006P1</name>
</gene>
<dbReference type="InterPro" id="IPR007094">
    <property type="entry name" value="RNA-dir_pol_PSvirus"/>
</dbReference>
<dbReference type="GO" id="GO:0006351">
    <property type="term" value="P:DNA-templated transcription"/>
    <property type="evidence" value="ECO:0007669"/>
    <property type="project" value="InterPro"/>
</dbReference>
<feature type="region of interest" description="Disordered" evidence="1">
    <location>
        <begin position="1"/>
        <end position="32"/>
    </location>
</feature>
<dbReference type="GO" id="GO:0039694">
    <property type="term" value="P:viral RNA genome replication"/>
    <property type="evidence" value="ECO:0007669"/>
    <property type="project" value="InterPro"/>
</dbReference>
<dbReference type="AlphaFoldDB" id="A0A6L2ZJC3"/>
<evidence type="ECO:0000313" key="3">
    <source>
        <dbReference type="EMBL" id="GFM95119.1"/>
    </source>
</evidence>
<dbReference type="Gene3D" id="3.30.70.270">
    <property type="match status" value="1"/>
</dbReference>
<keyword evidence="3" id="KW-0808">Transferase</keyword>
<dbReference type="EMBL" id="BLWB01000006">
    <property type="protein sequence ID" value="GFM95119.1"/>
    <property type="molecule type" value="Genomic_RNA"/>
</dbReference>
<dbReference type="PROSITE" id="PS50507">
    <property type="entry name" value="RDRP_SSRNA_POS"/>
    <property type="match status" value="1"/>
</dbReference>
<dbReference type="SUPFAM" id="SSF56672">
    <property type="entry name" value="DNA/RNA polymerases"/>
    <property type="match status" value="1"/>
</dbReference>
<proteinExistence type="predicted"/>